<accession>A0A0B9A403</accession>
<evidence type="ECO:0000313" key="5">
    <source>
        <dbReference type="EMBL" id="KHS53554.1"/>
    </source>
</evidence>
<evidence type="ECO:0000313" key="6">
    <source>
        <dbReference type="Proteomes" id="UP000031488"/>
    </source>
</evidence>
<protein>
    <submittedName>
        <fullName evidence="5">Phospholipid/glycerol acyltransferase</fullName>
    </submittedName>
</protein>
<evidence type="ECO:0000256" key="3">
    <source>
        <dbReference type="SAM" id="MobiDB-lite"/>
    </source>
</evidence>
<dbReference type="GO" id="GO:0003841">
    <property type="term" value="F:1-acylglycerol-3-phosphate O-acyltransferase activity"/>
    <property type="evidence" value="ECO:0007669"/>
    <property type="project" value="TreeGrafter"/>
</dbReference>
<dbReference type="CDD" id="cd07989">
    <property type="entry name" value="LPLAT_AGPAT-like"/>
    <property type="match status" value="1"/>
</dbReference>
<dbReference type="PANTHER" id="PTHR10434">
    <property type="entry name" value="1-ACYL-SN-GLYCEROL-3-PHOSPHATE ACYLTRANSFERASE"/>
    <property type="match status" value="1"/>
</dbReference>
<keyword evidence="2 5" id="KW-0012">Acyltransferase</keyword>
<feature type="domain" description="Phospholipid/glycerol acyltransferase" evidence="4">
    <location>
        <begin position="35"/>
        <end position="154"/>
    </location>
</feature>
<dbReference type="AlphaFoldDB" id="A0A0B9A403"/>
<feature type="compositionally biased region" description="Basic and acidic residues" evidence="3">
    <location>
        <begin position="231"/>
        <end position="240"/>
    </location>
</feature>
<organism evidence="5 6">
    <name type="scientific">Brevibacterium linens</name>
    <dbReference type="NCBI Taxonomy" id="1703"/>
    <lineage>
        <taxon>Bacteria</taxon>
        <taxon>Bacillati</taxon>
        <taxon>Actinomycetota</taxon>
        <taxon>Actinomycetes</taxon>
        <taxon>Micrococcales</taxon>
        <taxon>Brevibacteriaceae</taxon>
        <taxon>Brevibacterium</taxon>
    </lineage>
</organism>
<dbReference type="GO" id="GO:0006654">
    <property type="term" value="P:phosphatidic acid biosynthetic process"/>
    <property type="evidence" value="ECO:0007669"/>
    <property type="project" value="TreeGrafter"/>
</dbReference>
<dbReference type="SUPFAM" id="SSF69593">
    <property type="entry name" value="Glycerol-3-phosphate (1)-acyltransferase"/>
    <property type="match status" value="1"/>
</dbReference>
<keyword evidence="6" id="KW-1185">Reference proteome</keyword>
<dbReference type="PATRIC" id="fig|1703.6.peg.928"/>
<dbReference type="PANTHER" id="PTHR10434:SF11">
    <property type="entry name" value="1-ACYL-SN-GLYCEROL-3-PHOSPHATE ACYLTRANSFERASE"/>
    <property type="match status" value="1"/>
</dbReference>
<dbReference type="Proteomes" id="UP000031488">
    <property type="component" value="Unassembled WGS sequence"/>
</dbReference>
<dbReference type="EMBL" id="JTJZ01000015">
    <property type="protein sequence ID" value="KHS53554.1"/>
    <property type="molecule type" value="Genomic_DNA"/>
</dbReference>
<dbReference type="InterPro" id="IPR002123">
    <property type="entry name" value="Plipid/glycerol_acylTrfase"/>
</dbReference>
<dbReference type="Pfam" id="PF01553">
    <property type="entry name" value="Acyltransferase"/>
    <property type="match status" value="1"/>
</dbReference>
<evidence type="ECO:0000256" key="1">
    <source>
        <dbReference type="ARBA" id="ARBA00022679"/>
    </source>
</evidence>
<feature type="region of interest" description="Disordered" evidence="3">
    <location>
        <begin position="226"/>
        <end position="280"/>
    </location>
</feature>
<gene>
    <name evidence="5" type="ORF">AE0388_1042</name>
</gene>
<keyword evidence="1 5" id="KW-0808">Transferase</keyword>
<dbReference type="OrthoDB" id="9808424at2"/>
<proteinExistence type="predicted"/>
<comment type="caution">
    <text evidence="5">The sequence shown here is derived from an EMBL/GenBank/DDBJ whole genome shotgun (WGS) entry which is preliminary data.</text>
</comment>
<evidence type="ECO:0000256" key="2">
    <source>
        <dbReference type="ARBA" id="ARBA00023315"/>
    </source>
</evidence>
<evidence type="ECO:0000259" key="4">
    <source>
        <dbReference type="SMART" id="SM00563"/>
    </source>
</evidence>
<dbReference type="STRING" id="1703.BLSMQ_1989"/>
<name>A0A0B9A403_BRELN</name>
<reference evidence="5 6" key="1">
    <citation type="submission" date="2014-11" db="EMBL/GenBank/DDBJ databases">
        <title>Draft Genome Sequence of Brevibacterium linens AE038-8.</title>
        <authorList>
            <person name="Maizel D."/>
            <person name="Utturkar S.M."/>
            <person name="Brown S.D."/>
            <person name="Ferrero M."/>
            <person name="Rosen B.P."/>
        </authorList>
    </citation>
    <scope>NUCLEOTIDE SEQUENCE [LARGE SCALE GENOMIC DNA]</scope>
    <source>
        <strain evidence="5 6">AE038-8</strain>
    </source>
</reference>
<dbReference type="RefSeq" id="WP_039207789.1">
    <property type="nucleotide sequence ID" value="NZ_JBCLTJ010000002.1"/>
</dbReference>
<sequence>MFYWFLKRVLAGPILRILFRPWVRGLDNLPAEGPAIIAGNHNHFMDSIFVPLLAPRPVVYLAKKDYFTGRGIKGAVTRWFFKLNNQLPMDRGGGSGSQASLESGLKVLGEGNSLGIYPEGTRSPDGKLYRGRTGIARLVLESGAPVIPVAIIGTDKLQPAGRLVPKLRRVGVVFGSPMDFSKYAGLPVDRFMLRSVTDEIMYEIMRLSGQEYVDTYASTVKTKLLTSAKPKKSESEKDSAKGSGAAKAKGTAKTQGAAKTQDSSGRDEPESGTESPSTSA</sequence>
<dbReference type="GO" id="GO:0005886">
    <property type="term" value="C:plasma membrane"/>
    <property type="evidence" value="ECO:0007669"/>
    <property type="project" value="TreeGrafter"/>
</dbReference>
<feature type="compositionally biased region" description="Low complexity" evidence="3">
    <location>
        <begin position="241"/>
        <end position="262"/>
    </location>
</feature>
<dbReference type="SMART" id="SM00563">
    <property type="entry name" value="PlsC"/>
    <property type="match status" value="1"/>
</dbReference>